<feature type="domain" description="Pre-C2HC" evidence="2">
    <location>
        <begin position="260"/>
        <end position="328"/>
    </location>
</feature>
<dbReference type="InterPro" id="IPR006579">
    <property type="entry name" value="Pre_C2HC_dom"/>
</dbReference>
<evidence type="ECO:0000259" key="2">
    <source>
        <dbReference type="SMART" id="SM00596"/>
    </source>
</evidence>
<dbReference type="AlphaFoldDB" id="A0A4Y2V846"/>
<dbReference type="SMART" id="SM00596">
    <property type="entry name" value="PRE_C2HC"/>
    <property type="match status" value="1"/>
</dbReference>
<sequence>MSGEEDAKRRRASAAEENSMEVDTRFIPDENDRHRVCHEKMKGREELEVHRLHVKYHHGMITALRNRTFVDQTTLERIAQHEESMKIAQEAVEDIEGNIDTNSFCQFPLECKFSNTDTSNFVASPKRKGHRKKLNFNTPAKEITIQNRFDSRTIEEAKISENEVSDNQVEENARKNEIPPIMLKYVPHYEDILKEIEDAFGVMENKLSNETIKIFPTSVETHQAIQKLCKEKGHEYYVIPPKNERPFKVVIKGLGKFFDTDDLKEKIINHGFTVNKVVRLTQQRTKLPLPFYLVELVKTPNVQDIFKIERISRLKITIEDFKGRQQFTQCFNCNCFGHSAAGCGYRPRCLKCGGAHRTNSCPTKERISNPRCINCNKEGHVASYRGCEAFRKLVNRQQKRTPRTFNSNQAKIQENITFSQLFKNNKNIQVAPPAVQTQEKITQPTELLTMKNEITEIMNAFIELKKAISEIPQLFEAAKIMKTVNSPADKIAVLFAHLCQSVESESK</sequence>
<dbReference type="Pfam" id="PF07530">
    <property type="entry name" value="PRE_C2HC"/>
    <property type="match status" value="1"/>
</dbReference>
<organism evidence="3 4">
    <name type="scientific">Araneus ventricosus</name>
    <name type="common">Orbweaver spider</name>
    <name type="synonym">Epeira ventricosa</name>
    <dbReference type="NCBI Taxonomy" id="182803"/>
    <lineage>
        <taxon>Eukaryota</taxon>
        <taxon>Metazoa</taxon>
        <taxon>Ecdysozoa</taxon>
        <taxon>Arthropoda</taxon>
        <taxon>Chelicerata</taxon>
        <taxon>Arachnida</taxon>
        <taxon>Araneae</taxon>
        <taxon>Araneomorphae</taxon>
        <taxon>Entelegynae</taxon>
        <taxon>Araneoidea</taxon>
        <taxon>Araneidae</taxon>
        <taxon>Araneus</taxon>
    </lineage>
</organism>
<evidence type="ECO:0000313" key="3">
    <source>
        <dbReference type="EMBL" id="GBO20728.1"/>
    </source>
</evidence>
<dbReference type="Proteomes" id="UP000499080">
    <property type="component" value="Unassembled WGS sequence"/>
</dbReference>
<keyword evidence="4" id="KW-1185">Reference proteome</keyword>
<proteinExistence type="predicted"/>
<accession>A0A4Y2V846</accession>
<protein>
    <submittedName>
        <fullName evidence="3">Nucleic-acid-binding protein from transposon X-element</fullName>
    </submittedName>
</protein>
<evidence type="ECO:0000256" key="1">
    <source>
        <dbReference type="SAM" id="MobiDB-lite"/>
    </source>
</evidence>
<feature type="region of interest" description="Disordered" evidence="1">
    <location>
        <begin position="1"/>
        <end position="21"/>
    </location>
</feature>
<gene>
    <name evidence="3" type="primary">ORF1_95</name>
    <name evidence="3" type="ORF">AVEN_112470_1</name>
</gene>
<comment type="caution">
    <text evidence="3">The sequence shown here is derived from an EMBL/GenBank/DDBJ whole genome shotgun (WGS) entry which is preliminary data.</text>
</comment>
<dbReference type="EMBL" id="BGPR01044045">
    <property type="protein sequence ID" value="GBO20728.1"/>
    <property type="molecule type" value="Genomic_DNA"/>
</dbReference>
<evidence type="ECO:0000313" key="4">
    <source>
        <dbReference type="Proteomes" id="UP000499080"/>
    </source>
</evidence>
<name>A0A4Y2V846_ARAVE</name>
<dbReference type="OrthoDB" id="8063754at2759"/>
<reference evidence="3 4" key="1">
    <citation type="journal article" date="2019" name="Sci. Rep.">
        <title>Orb-weaving spider Araneus ventricosus genome elucidates the spidroin gene catalogue.</title>
        <authorList>
            <person name="Kono N."/>
            <person name="Nakamura H."/>
            <person name="Ohtoshi R."/>
            <person name="Moran D.A.P."/>
            <person name="Shinohara A."/>
            <person name="Yoshida Y."/>
            <person name="Fujiwara M."/>
            <person name="Mori M."/>
            <person name="Tomita M."/>
            <person name="Arakawa K."/>
        </authorList>
    </citation>
    <scope>NUCLEOTIDE SEQUENCE [LARGE SCALE GENOMIC DNA]</scope>
</reference>